<evidence type="ECO:0000256" key="2">
    <source>
        <dbReference type="ARBA" id="ARBA00022618"/>
    </source>
</evidence>
<evidence type="ECO:0000256" key="9">
    <source>
        <dbReference type="SAM" id="Coils"/>
    </source>
</evidence>
<dbReference type="RefSeq" id="WP_209810942.1">
    <property type="nucleotide sequence ID" value="NZ_JAGGKT010000008.1"/>
</dbReference>
<dbReference type="Proteomes" id="UP001519343">
    <property type="component" value="Unassembled WGS sequence"/>
</dbReference>
<keyword evidence="2" id="KW-0132">Cell division</keyword>
<evidence type="ECO:0000256" key="4">
    <source>
        <dbReference type="ARBA" id="ARBA00022989"/>
    </source>
</evidence>
<feature type="chain" id="PRO_5045049112" evidence="11">
    <location>
        <begin position="23"/>
        <end position="737"/>
    </location>
</feature>
<organism evidence="13 14">
    <name type="scientific">Ammoniphilus resinae</name>
    <dbReference type="NCBI Taxonomy" id="861532"/>
    <lineage>
        <taxon>Bacteria</taxon>
        <taxon>Bacillati</taxon>
        <taxon>Bacillota</taxon>
        <taxon>Bacilli</taxon>
        <taxon>Bacillales</taxon>
        <taxon>Paenibacillaceae</taxon>
        <taxon>Aneurinibacillus group</taxon>
        <taxon>Ammoniphilus</taxon>
    </lineage>
</organism>
<keyword evidence="5 9" id="KW-0175">Coiled coil</keyword>
<evidence type="ECO:0000313" key="13">
    <source>
        <dbReference type="EMBL" id="MBP1932916.1"/>
    </source>
</evidence>
<keyword evidence="4 10" id="KW-1133">Transmembrane helix</keyword>
<sequence>MLKRSLIIFCTSFFVWTSTIMAEEFPPQSNAVVQDSQNIIDSSQVEQLNEIVSKLPEKYKVVIIPATEEVTTQEYADQLFTHYNMSDHEMLLVLNMDKDELAVHAGGYFSEKGLTGQIVKDQVDHIFVPYAKQKSYMTGLSTLLQQFSSTVKNGGQAQTSSSNTEAQGKETEEQASLPAWLYYLVGVILLILSIGLYSFFQRRRLFKEMDEIEDWLDTIEDKVKKLDGDIPENPKGQANQASAIIERVRRDALPTAEFNLLEAEALCDRFRYRRAAQILQKTKDQLAQAENDISQFHSKMFQSMVMLEECERLVDEIKKTLTVVGRKLDEAKFQFGVTFPGLSEKHQQVEQWIKTEDSQLEEDVAQWLEQLKERKLILIEILKEVDEFPQLKNEVAVTIEKDLRELRAGLLEMVDNGYRIPLEHFTGQLDELMKQSDLLNTKIKEGKLEGLAGEIVQLKEKIDLQYDQMEEIVTKKALVQHYLEEMPAFLASLDEERESLKEELEELSLRYSISEGTVFNYYVDLERVCKSVADQLFLVEQMKNGDDMEFIQAADLLDTTNQEIETLLQKREEAYQELDELRKGEYDAQDTVMMLHTEIVRIEQQVRRENLPGTPPKLMELIYEGKKALFEIEMALNQVPLELHRVNGLVRDAKEFNKMLVEFANKLFEYCRQAEEKIQQTNRFRSQWKDVNQLLQEAEQAFRELDFEAAYSLASEAEQLAAEYDEGIHRIAFRRKK</sequence>
<keyword evidence="8" id="KW-0131">Cell cycle</keyword>
<dbReference type="EMBL" id="JAGGKT010000008">
    <property type="protein sequence ID" value="MBP1932916.1"/>
    <property type="molecule type" value="Genomic_DNA"/>
</dbReference>
<dbReference type="Pfam" id="PF06160">
    <property type="entry name" value="EzrA"/>
    <property type="match status" value="1"/>
</dbReference>
<feature type="domain" description="TPM" evidence="12">
    <location>
        <begin position="33"/>
        <end position="147"/>
    </location>
</feature>
<evidence type="ECO:0000259" key="12">
    <source>
        <dbReference type="Pfam" id="PF04536"/>
    </source>
</evidence>
<dbReference type="Pfam" id="PF04536">
    <property type="entry name" value="TPM_phosphatase"/>
    <property type="match status" value="1"/>
</dbReference>
<evidence type="ECO:0000256" key="5">
    <source>
        <dbReference type="ARBA" id="ARBA00023054"/>
    </source>
</evidence>
<dbReference type="InterPro" id="IPR010379">
    <property type="entry name" value="EzrA"/>
</dbReference>
<keyword evidence="6 10" id="KW-0472">Membrane</keyword>
<evidence type="ECO:0000256" key="3">
    <source>
        <dbReference type="ARBA" id="ARBA00022692"/>
    </source>
</evidence>
<accession>A0ABS4GRN8</accession>
<dbReference type="PANTHER" id="PTHR30373">
    <property type="entry name" value="UPF0603 PROTEIN YGCG"/>
    <property type="match status" value="1"/>
</dbReference>
<keyword evidence="14" id="KW-1185">Reference proteome</keyword>
<evidence type="ECO:0000256" key="11">
    <source>
        <dbReference type="SAM" id="SignalP"/>
    </source>
</evidence>
<dbReference type="InterPro" id="IPR007621">
    <property type="entry name" value="TPM_dom"/>
</dbReference>
<protein>
    <submittedName>
        <fullName evidence="13">Septation ring formation regulator EzrA</fullName>
    </submittedName>
</protein>
<feature type="transmembrane region" description="Helical" evidence="10">
    <location>
        <begin position="180"/>
        <end position="200"/>
    </location>
</feature>
<evidence type="ECO:0000256" key="7">
    <source>
        <dbReference type="ARBA" id="ARBA00023210"/>
    </source>
</evidence>
<keyword evidence="7" id="KW-0717">Septation</keyword>
<feature type="coiled-coil region" evidence="9">
    <location>
        <begin position="557"/>
        <end position="584"/>
    </location>
</feature>
<comment type="caution">
    <text evidence="13">The sequence shown here is derived from an EMBL/GenBank/DDBJ whole genome shotgun (WGS) entry which is preliminary data.</text>
</comment>
<keyword evidence="11" id="KW-0732">Signal</keyword>
<feature type="coiled-coil region" evidence="9">
    <location>
        <begin position="490"/>
        <end position="517"/>
    </location>
</feature>
<evidence type="ECO:0000256" key="10">
    <source>
        <dbReference type="SAM" id="Phobius"/>
    </source>
</evidence>
<reference evidence="13 14" key="1">
    <citation type="submission" date="2021-03" db="EMBL/GenBank/DDBJ databases">
        <title>Genomic Encyclopedia of Type Strains, Phase IV (KMG-IV): sequencing the most valuable type-strain genomes for metagenomic binning, comparative biology and taxonomic classification.</title>
        <authorList>
            <person name="Goeker M."/>
        </authorList>
    </citation>
    <scope>NUCLEOTIDE SEQUENCE [LARGE SCALE GENOMIC DNA]</scope>
    <source>
        <strain evidence="13 14">DSM 24738</strain>
    </source>
</reference>
<evidence type="ECO:0000256" key="1">
    <source>
        <dbReference type="ARBA" id="ARBA00004162"/>
    </source>
</evidence>
<dbReference type="Gene3D" id="3.10.310.50">
    <property type="match status" value="1"/>
</dbReference>
<evidence type="ECO:0000256" key="6">
    <source>
        <dbReference type="ARBA" id="ARBA00023136"/>
    </source>
</evidence>
<gene>
    <name evidence="13" type="ORF">J2Z37_002927</name>
</gene>
<name>A0ABS4GRN8_9BACL</name>
<evidence type="ECO:0000313" key="14">
    <source>
        <dbReference type="Proteomes" id="UP001519343"/>
    </source>
</evidence>
<evidence type="ECO:0000256" key="8">
    <source>
        <dbReference type="ARBA" id="ARBA00023306"/>
    </source>
</evidence>
<dbReference type="PANTHER" id="PTHR30373:SF2">
    <property type="entry name" value="UPF0603 PROTEIN YGCG"/>
    <property type="match status" value="1"/>
</dbReference>
<keyword evidence="3 10" id="KW-0812">Transmembrane</keyword>
<comment type="subcellular location">
    <subcellularLocation>
        <location evidence="1">Cell membrane</location>
        <topology evidence="1">Single-pass membrane protein</topology>
    </subcellularLocation>
</comment>
<feature type="signal peptide" evidence="11">
    <location>
        <begin position="1"/>
        <end position="22"/>
    </location>
</feature>
<proteinExistence type="predicted"/>
<feature type="coiled-coil region" evidence="9">
    <location>
        <begin position="272"/>
        <end position="299"/>
    </location>
</feature>